<feature type="domain" description="Reverse transcriptase RNase H-like" evidence="7">
    <location>
        <begin position="98"/>
        <end position="142"/>
    </location>
</feature>
<evidence type="ECO:0000313" key="8">
    <source>
        <dbReference type="EMBL" id="KAK3539493.1"/>
    </source>
</evidence>
<dbReference type="GO" id="GO:0016787">
    <property type="term" value="F:hydrolase activity"/>
    <property type="evidence" value="ECO:0007669"/>
    <property type="project" value="UniProtKB-KW"/>
</dbReference>
<dbReference type="PANTHER" id="PTHR34072:SF52">
    <property type="entry name" value="RIBONUCLEASE H"/>
    <property type="match status" value="1"/>
</dbReference>
<organism evidence="8 9">
    <name type="scientific">Hemibagrus guttatus</name>
    <dbReference type="NCBI Taxonomy" id="175788"/>
    <lineage>
        <taxon>Eukaryota</taxon>
        <taxon>Metazoa</taxon>
        <taxon>Chordata</taxon>
        <taxon>Craniata</taxon>
        <taxon>Vertebrata</taxon>
        <taxon>Euteleostomi</taxon>
        <taxon>Actinopterygii</taxon>
        <taxon>Neopterygii</taxon>
        <taxon>Teleostei</taxon>
        <taxon>Ostariophysi</taxon>
        <taxon>Siluriformes</taxon>
        <taxon>Bagridae</taxon>
        <taxon>Hemibagrus</taxon>
    </lineage>
</organism>
<dbReference type="AlphaFoldDB" id="A0AAE0R1E7"/>
<keyword evidence="4" id="KW-0255">Endonuclease</keyword>
<reference evidence="8" key="1">
    <citation type="submission" date="2023-06" db="EMBL/GenBank/DDBJ databases">
        <title>Male Hemibagrus guttatus genome.</title>
        <authorList>
            <person name="Bian C."/>
        </authorList>
    </citation>
    <scope>NUCLEOTIDE SEQUENCE</scope>
    <source>
        <strain evidence="8">Male_cb2023</strain>
        <tissue evidence="8">Muscle</tissue>
    </source>
</reference>
<dbReference type="SUPFAM" id="SSF56672">
    <property type="entry name" value="DNA/RNA polymerases"/>
    <property type="match status" value="1"/>
</dbReference>
<evidence type="ECO:0000256" key="1">
    <source>
        <dbReference type="ARBA" id="ARBA00022679"/>
    </source>
</evidence>
<evidence type="ECO:0000259" key="7">
    <source>
        <dbReference type="Pfam" id="PF17917"/>
    </source>
</evidence>
<protein>
    <recommendedName>
        <fullName evidence="7">Reverse transcriptase RNase H-like domain-containing protein</fullName>
    </recommendedName>
</protein>
<keyword evidence="5" id="KW-0378">Hydrolase</keyword>
<dbReference type="InterPro" id="IPR043502">
    <property type="entry name" value="DNA/RNA_pol_sf"/>
</dbReference>
<name>A0AAE0R1E7_9TELE</name>
<keyword evidence="9" id="KW-1185">Reference proteome</keyword>
<proteinExistence type="predicted"/>
<evidence type="ECO:0000256" key="4">
    <source>
        <dbReference type="ARBA" id="ARBA00022759"/>
    </source>
</evidence>
<evidence type="ECO:0000256" key="3">
    <source>
        <dbReference type="ARBA" id="ARBA00022722"/>
    </source>
</evidence>
<evidence type="ECO:0000313" key="9">
    <source>
        <dbReference type="Proteomes" id="UP001274896"/>
    </source>
</evidence>
<accession>A0AAE0R1E7</accession>
<keyword evidence="2" id="KW-0548">Nucleotidyltransferase</keyword>
<evidence type="ECO:0000256" key="2">
    <source>
        <dbReference type="ARBA" id="ARBA00022695"/>
    </source>
</evidence>
<dbReference type="GO" id="GO:0004519">
    <property type="term" value="F:endonuclease activity"/>
    <property type="evidence" value="ECO:0007669"/>
    <property type="project" value="UniProtKB-KW"/>
</dbReference>
<keyword evidence="1" id="KW-0808">Transferase</keyword>
<evidence type="ECO:0000256" key="5">
    <source>
        <dbReference type="ARBA" id="ARBA00022801"/>
    </source>
</evidence>
<dbReference type="PANTHER" id="PTHR34072">
    <property type="entry name" value="ENZYMATIC POLYPROTEIN-RELATED"/>
    <property type="match status" value="1"/>
</dbReference>
<keyword evidence="6" id="KW-0695">RNA-directed DNA polymerase</keyword>
<dbReference type="GO" id="GO:0003964">
    <property type="term" value="F:RNA-directed DNA polymerase activity"/>
    <property type="evidence" value="ECO:0007669"/>
    <property type="project" value="UniProtKB-KW"/>
</dbReference>
<dbReference type="Pfam" id="PF17917">
    <property type="entry name" value="RT_RNaseH"/>
    <property type="match status" value="1"/>
</dbReference>
<dbReference type="Proteomes" id="UP001274896">
    <property type="component" value="Unassembled WGS sequence"/>
</dbReference>
<sequence length="234" mass="26430">MSSTPTLCFLGCIRINCVKAEKCEFHQDTIMFLGYVISQRGVEMDSSKVQLQDRSGSVPTTLDPGEDLPVCILLPKIVNGRSKLQCGEQRAPVHQDGQWQHWLEGVRHPFLVLTDHCNLEYLHNAKRLNPRQGQWALFFMHFQYSVTYQPGTKNGKADALSHCHDPISSPKVPEHILPSLVLLTLIRWDRMEEIQQAHVNEPPTHEALCAHRTVAPGIAMGPAQVTQEFTRPQP</sequence>
<evidence type="ECO:0000256" key="6">
    <source>
        <dbReference type="ARBA" id="ARBA00022918"/>
    </source>
</evidence>
<dbReference type="InterPro" id="IPR041373">
    <property type="entry name" value="RT_RNaseH"/>
</dbReference>
<gene>
    <name evidence="8" type="ORF">QTP70_009043</name>
</gene>
<keyword evidence="3" id="KW-0540">Nuclease</keyword>
<dbReference type="EMBL" id="JAUCMX010000007">
    <property type="protein sequence ID" value="KAK3539493.1"/>
    <property type="molecule type" value="Genomic_DNA"/>
</dbReference>
<comment type="caution">
    <text evidence="8">The sequence shown here is derived from an EMBL/GenBank/DDBJ whole genome shotgun (WGS) entry which is preliminary data.</text>
</comment>